<accession>A0A1X7TRW8</accession>
<dbReference type="AlphaFoldDB" id="A0A1X7TRW8"/>
<feature type="compositionally biased region" description="Polar residues" evidence="1">
    <location>
        <begin position="106"/>
        <end position="120"/>
    </location>
</feature>
<proteinExistence type="predicted"/>
<evidence type="ECO:0000313" key="2">
    <source>
        <dbReference type="EnsemblMetazoa" id="Aqu2.1.17912_001"/>
    </source>
</evidence>
<evidence type="ECO:0008006" key="3">
    <source>
        <dbReference type="Google" id="ProtNLM"/>
    </source>
</evidence>
<protein>
    <recommendedName>
        <fullName evidence="3">CARD domain-containing protein</fullName>
    </recommendedName>
</protein>
<reference evidence="2" key="1">
    <citation type="submission" date="2017-05" db="UniProtKB">
        <authorList>
            <consortium name="EnsemblMetazoa"/>
        </authorList>
    </citation>
    <scope>IDENTIFICATION</scope>
</reference>
<evidence type="ECO:0000256" key="1">
    <source>
        <dbReference type="SAM" id="MobiDB-lite"/>
    </source>
</evidence>
<sequence length="256" mass="28269">MAEGSKTAEEVFKKTLPKLINTLWKDPLFTVVTATLYAEGLITKQELEAIKTKQGVERGSEVAFKLTDKIKASDDPTACLLTICEIFESDDVENDTLKKHGASMRESISNGTTATPQVSSYPPIVAPRTNPNKLSASDRFRRVSDRLVGSISSCLTTVSGKLNARRLIAQELHDEMINGCDIDSKKAAKLVHAMQNTLYAHANPETYLNDMCSALKDVGEVPITDIVNELQCIWLYYTEYIPTEQVVLLNSSNRAP</sequence>
<dbReference type="EnsemblMetazoa" id="Aqu2.1.17912_001">
    <property type="protein sequence ID" value="Aqu2.1.17912_001"/>
    <property type="gene ID" value="Aqu2.1.17912"/>
</dbReference>
<dbReference type="InParanoid" id="A0A1X7TRW8"/>
<feature type="region of interest" description="Disordered" evidence="1">
    <location>
        <begin position="104"/>
        <end position="132"/>
    </location>
</feature>
<organism evidence="2">
    <name type="scientific">Amphimedon queenslandica</name>
    <name type="common">Sponge</name>
    <dbReference type="NCBI Taxonomy" id="400682"/>
    <lineage>
        <taxon>Eukaryota</taxon>
        <taxon>Metazoa</taxon>
        <taxon>Porifera</taxon>
        <taxon>Demospongiae</taxon>
        <taxon>Heteroscleromorpha</taxon>
        <taxon>Haplosclerida</taxon>
        <taxon>Niphatidae</taxon>
        <taxon>Amphimedon</taxon>
    </lineage>
</organism>
<name>A0A1X7TRW8_AMPQE</name>